<organism evidence="2 3">
    <name type="scientific">Candidatus Pantoea gossypiicola</name>
    <dbReference type="NCBI Taxonomy" id="2608008"/>
    <lineage>
        <taxon>Bacteria</taxon>
        <taxon>Pseudomonadati</taxon>
        <taxon>Pseudomonadota</taxon>
        <taxon>Gammaproteobacteria</taxon>
        <taxon>Enterobacterales</taxon>
        <taxon>Erwiniaceae</taxon>
        <taxon>Pantoea</taxon>
    </lineage>
</organism>
<accession>A0AB34CCH3</accession>
<dbReference type="GO" id="GO:0051607">
    <property type="term" value="P:defense response to virus"/>
    <property type="evidence" value="ECO:0007669"/>
    <property type="project" value="UniProtKB-KW"/>
</dbReference>
<dbReference type="AlphaFoldDB" id="A0AB34CCH3"/>
<dbReference type="EMBL" id="VWVM01000047">
    <property type="protein sequence ID" value="KAA6117553.1"/>
    <property type="molecule type" value="Genomic_DNA"/>
</dbReference>
<evidence type="ECO:0000313" key="2">
    <source>
        <dbReference type="EMBL" id="KAA6117553.1"/>
    </source>
</evidence>
<protein>
    <submittedName>
        <fullName evidence="2">CRISPR-associated protein Cas5</fullName>
    </submittedName>
</protein>
<sequence>MAISPPGRKPHLPPTRYLLLNLFQALKGPKMALFERRLSGGERRSAPLPTPNKLV</sequence>
<evidence type="ECO:0000313" key="3">
    <source>
        <dbReference type="Proteomes" id="UP000324255"/>
    </source>
</evidence>
<gene>
    <name evidence="2" type="primary">cas5</name>
    <name evidence="2" type="ORF">F3I20_23790</name>
</gene>
<keyword evidence="3" id="KW-1185">Reference proteome</keyword>
<name>A0AB34CCH3_9GAMM</name>
<dbReference type="Proteomes" id="UP000324255">
    <property type="component" value="Unassembled WGS sequence"/>
</dbReference>
<keyword evidence="1" id="KW-0051">Antiviral defense</keyword>
<evidence type="ECO:0000256" key="1">
    <source>
        <dbReference type="ARBA" id="ARBA00023118"/>
    </source>
</evidence>
<proteinExistence type="predicted"/>
<comment type="caution">
    <text evidence="2">The sequence shown here is derived from an EMBL/GenBank/DDBJ whole genome shotgun (WGS) entry which is preliminary data.</text>
</comment>
<reference evidence="2 3" key="1">
    <citation type="submission" date="2019-09" db="EMBL/GenBank/DDBJ databases">
        <title>Genomic diversity of phyloplane-associated Pantoea species in Pakistan cotton crop.</title>
        <authorList>
            <person name="Tufail M.R."/>
            <person name="Cook D.R."/>
        </authorList>
    </citation>
    <scope>NUCLEOTIDE SEQUENCE [LARGE SCALE GENOMIC DNA]</scope>
    <source>
        <strain evidence="2 3">B_8</strain>
    </source>
</reference>
<dbReference type="NCBIfam" id="TIGR02593">
    <property type="entry name" value="CRISPR_cas5"/>
    <property type="match status" value="1"/>
</dbReference>
<dbReference type="InterPro" id="IPR013422">
    <property type="entry name" value="CRISPR-assoc_prot_Cas5_N"/>
</dbReference>